<dbReference type="EC" id="3.4.21.92" evidence="7 10"/>
<comment type="subunit">
    <text evidence="7">Fourteen ClpP subunits assemble into 2 heptameric rings which stack back to back to give a disk-like structure with a central cavity, resembling the structure of eukaryotic proteasomes.</text>
</comment>
<reference evidence="14" key="1">
    <citation type="journal article" date="2019" name="Int. J. Syst. Evol. Microbiol.">
        <title>The Global Catalogue of Microorganisms (GCM) 10K type strain sequencing project: providing services to taxonomists for standard genome sequencing and annotation.</title>
        <authorList>
            <consortium name="The Broad Institute Genomics Platform"/>
            <consortium name="The Broad Institute Genome Sequencing Center for Infectious Disease"/>
            <person name="Wu L."/>
            <person name="Ma J."/>
        </authorList>
    </citation>
    <scope>NUCLEOTIDE SEQUENCE [LARGE SCALE GENOMIC DNA]</scope>
    <source>
        <strain evidence="14">CCUG 61696</strain>
    </source>
</reference>
<dbReference type="EMBL" id="JBHTMX010000119">
    <property type="protein sequence ID" value="MFD1332756.1"/>
    <property type="molecule type" value="Genomic_DNA"/>
</dbReference>
<evidence type="ECO:0000256" key="3">
    <source>
        <dbReference type="ARBA" id="ARBA00022670"/>
    </source>
</evidence>
<feature type="active site" evidence="8">
    <location>
        <position position="107"/>
    </location>
</feature>
<evidence type="ECO:0000256" key="7">
    <source>
        <dbReference type="HAMAP-Rule" id="MF_00444"/>
    </source>
</evidence>
<dbReference type="PANTHER" id="PTHR10381:SF70">
    <property type="entry name" value="ATP-DEPENDENT CLP PROTEASE PROTEOLYTIC SUBUNIT"/>
    <property type="match status" value="1"/>
</dbReference>
<gene>
    <name evidence="7" type="primary">clpP</name>
    <name evidence="13" type="ORF">ACFQ4O_12185</name>
</gene>
<feature type="active site" description="Nucleophile" evidence="7">
    <location>
        <position position="107"/>
    </location>
</feature>
<dbReference type="PROSITE" id="PS00381">
    <property type="entry name" value="CLP_PROTEASE_SER"/>
    <property type="match status" value="1"/>
</dbReference>
<evidence type="ECO:0000313" key="14">
    <source>
        <dbReference type="Proteomes" id="UP001597171"/>
    </source>
</evidence>
<dbReference type="PRINTS" id="PR00127">
    <property type="entry name" value="CLPPROTEASEP"/>
</dbReference>
<keyword evidence="14" id="KW-1185">Reference proteome</keyword>
<dbReference type="PANTHER" id="PTHR10381">
    <property type="entry name" value="ATP-DEPENDENT CLP PROTEASE PROTEOLYTIC SUBUNIT"/>
    <property type="match status" value="1"/>
</dbReference>
<dbReference type="GO" id="GO:0008233">
    <property type="term" value="F:peptidase activity"/>
    <property type="evidence" value="ECO:0007669"/>
    <property type="project" value="UniProtKB-KW"/>
</dbReference>
<evidence type="ECO:0000256" key="6">
    <source>
        <dbReference type="ARBA" id="ARBA00034021"/>
    </source>
</evidence>
<evidence type="ECO:0000256" key="8">
    <source>
        <dbReference type="PROSITE-ProRule" id="PRU10085"/>
    </source>
</evidence>
<dbReference type="RefSeq" id="WP_378775965.1">
    <property type="nucleotide sequence ID" value="NZ_JBHTMX010000119.1"/>
</dbReference>
<dbReference type="Proteomes" id="UP001597171">
    <property type="component" value="Unassembled WGS sequence"/>
</dbReference>
<evidence type="ECO:0000256" key="2">
    <source>
        <dbReference type="ARBA" id="ARBA00022490"/>
    </source>
</evidence>
<dbReference type="NCBIfam" id="NF009205">
    <property type="entry name" value="PRK12553.1"/>
    <property type="match status" value="1"/>
</dbReference>
<keyword evidence="5 7" id="KW-0720">Serine protease</keyword>
<dbReference type="GO" id="GO:0006508">
    <property type="term" value="P:proteolysis"/>
    <property type="evidence" value="ECO:0007669"/>
    <property type="project" value="UniProtKB-KW"/>
</dbReference>
<dbReference type="InterPro" id="IPR023562">
    <property type="entry name" value="ClpP/TepA"/>
</dbReference>
<evidence type="ECO:0000256" key="12">
    <source>
        <dbReference type="RuleBase" id="RU003567"/>
    </source>
</evidence>
<keyword evidence="4 7" id="KW-0378">Hydrolase</keyword>
<comment type="catalytic activity">
    <reaction evidence="6 7 9">
        <text>Hydrolysis of proteins to small peptides in the presence of ATP and magnesium. alpha-casein is the usual test substrate. In the absence of ATP, only oligopeptides shorter than five residues are hydrolyzed (such as succinyl-Leu-Tyr-|-NHMec, and Leu-Tyr-Leu-|-Tyr-Trp, in which cleavage of the -Tyr-|-Leu- and -Tyr-|-Trp bonds also occurs).</text>
        <dbReference type="EC" id="3.4.21.92"/>
    </reaction>
</comment>
<evidence type="ECO:0000256" key="9">
    <source>
        <dbReference type="PROSITE-ProRule" id="PRU10086"/>
    </source>
</evidence>
<evidence type="ECO:0000256" key="1">
    <source>
        <dbReference type="ARBA" id="ARBA00007039"/>
    </source>
</evidence>
<comment type="function">
    <text evidence="7 11">Cleaves peptides in various proteins in a process that requires ATP hydrolysis. Has a chymotrypsin-like activity. Plays a major role in the degradation of misfolded proteins.</text>
</comment>
<sequence>MRDFQDLTTNFLIPMVIEQTNRGERSFDIYSRLLKERIIFLSGPFNDDMAAVICAQLLFLEAENPKKEIALYINSPGGVVTSGLAIYDTMQYIRPAVATLCMGQAASMGSFILMAGEKGLRAALPNARILVHQPSGGFQGQASDIERHAEDIVRIKRRLNEIYVKHTGRSYEEIERTLDRDTMLTADQARDFGLIDQVVERRPGEGDGDAAGA</sequence>
<dbReference type="CDD" id="cd07017">
    <property type="entry name" value="S14_ClpP_2"/>
    <property type="match status" value="1"/>
</dbReference>
<dbReference type="InterPro" id="IPR029045">
    <property type="entry name" value="ClpP/crotonase-like_dom_sf"/>
</dbReference>
<evidence type="ECO:0000256" key="4">
    <source>
        <dbReference type="ARBA" id="ARBA00022801"/>
    </source>
</evidence>
<dbReference type="InterPro" id="IPR018215">
    <property type="entry name" value="ClpP_Ser_AS"/>
</dbReference>
<dbReference type="NCBIfam" id="NF001368">
    <property type="entry name" value="PRK00277.1"/>
    <property type="match status" value="1"/>
</dbReference>
<organism evidence="13 14">
    <name type="scientific">Methylopila musalis</name>
    <dbReference type="NCBI Taxonomy" id="1134781"/>
    <lineage>
        <taxon>Bacteria</taxon>
        <taxon>Pseudomonadati</taxon>
        <taxon>Pseudomonadota</taxon>
        <taxon>Alphaproteobacteria</taxon>
        <taxon>Hyphomicrobiales</taxon>
        <taxon>Methylopilaceae</taxon>
        <taxon>Methylopila</taxon>
    </lineage>
</organism>
<dbReference type="SUPFAM" id="SSF52096">
    <property type="entry name" value="ClpP/crotonase"/>
    <property type="match status" value="1"/>
</dbReference>
<evidence type="ECO:0000256" key="10">
    <source>
        <dbReference type="RuleBase" id="RU000549"/>
    </source>
</evidence>
<protein>
    <recommendedName>
        <fullName evidence="7 12">ATP-dependent Clp protease proteolytic subunit</fullName>
        <ecNumber evidence="7 10">3.4.21.92</ecNumber>
    </recommendedName>
    <alternativeName>
        <fullName evidence="7">Endopeptidase Clp</fullName>
    </alternativeName>
</protein>
<dbReference type="InterPro" id="IPR001907">
    <property type="entry name" value="ClpP"/>
</dbReference>
<evidence type="ECO:0000256" key="11">
    <source>
        <dbReference type="RuleBase" id="RU000550"/>
    </source>
</evidence>
<dbReference type="HAMAP" id="MF_00444">
    <property type="entry name" value="ClpP"/>
    <property type="match status" value="1"/>
</dbReference>
<dbReference type="InterPro" id="IPR033135">
    <property type="entry name" value="ClpP_His_AS"/>
</dbReference>
<keyword evidence="2 7" id="KW-0963">Cytoplasm</keyword>
<name>A0ABW3Z8V2_9HYPH</name>
<evidence type="ECO:0000313" key="13">
    <source>
        <dbReference type="EMBL" id="MFD1332756.1"/>
    </source>
</evidence>
<dbReference type="PROSITE" id="PS00382">
    <property type="entry name" value="CLP_PROTEASE_HIS"/>
    <property type="match status" value="1"/>
</dbReference>
<feature type="active site" evidence="7 9">
    <location>
        <position position="132"/>
    </location>
</feature>
<proteinExistence type="inferred from homology"/>
<comment type="caution">
    <text evidence="13">The sequence shown here is derived from an EMBL/GenBank/DDBJ whole genome shotgun (WGS) entry which is preliminary data.</text>
</comment>
<evidence type="ECO:0000256" key="5">
    <source>
        <dbReference type="ARBA" id="ARBA00022825"/>
    </source>
</evidence>
<dbReference type="Pfam" id="PF00574">
    <property type="entry name" value="CLP_protease"/>
    <property type="match status" value="1"/>
</dbReference>
<dbReference type="Gene3D" id="3.90.226.10">
    <property type="entry name" value="2-enoyl-CoA Hydratase, Chain A, domain 1"/>
    <property type="match status" value="1"/>
</dbReference>
<accession>A0ABW3Z8V2</accession>
<keyword evidence="3 7" id="KW-0645">Protease</keyword>
<comment type="similarity">
    <text evidence="1 7 12">Belongs to the peptidase S14 family.</text>
</comment>
<comment type="subcellular location">
    <subcellularLocation>
        <location evidence="7">Cytoplasm</location>
    </subcellularLocation>
</comment>